<evidence type="ECO:0000313" key="8">
    <source>
        <dbReference type="Proteomes" id="UP000295504"/>
    </source>
</evidence>
<evidence type="ECO:0000256" key="3">
    <source>
        <dbReference type="ARBA" id="ARBA00022692"/>
    </source>
</evidence>
<keyword evidence="8" id="KW-1185">Reference proteome</keyword>
<evidence type="ECO:0000256" key="5">
    <source>
        <dbReference type="ARBA" id="ARBA00023136"/>
    </source>
</evidence>
<reference evidence="7 8" key="1">
    <citation type="submission" date="2019-03" db="EMBL/GenBank/DDBJ databases">
        <title>Genomic Encyclopedia of Type Strains, Phase IV (KMG-IV): sequencing the most valuable type-strain genomes for metagenomic binning, comparative biology and taxonomic classification.</title>
        <authorList>
            <person name="Goeker M."/>
        </authorList>
    </citation>
    <scope>NUCLEOTIDE SEQUENCE [LARGE SCALE GENOMIC DNA]</scope>
    <source>
        <strain evidence="7 8">DSM 100013</strain>
    </source>
</reference>
<proteinExistence type="predicted"/>
<evidence type="ECO:0000256" key="4">
    <source>
        <dbReference type="ARBA" id="ARBA00022989"/>
    </source>
</evidence>
<accession>A0A4R2TIT0</accession>
<feature type="transmembrane region" description="Helical" evidence="6">
    <location>
        <begin position="59"/>
        <end position="90"/>
    </location>
</feature>
<name>A0A4R2TIT0_9FIRM</name>
<dbReference type="PANTHER" id="PTHR30509">
    <property type="entry name" value="P-HYDROXYBENZOIC ACID EFFLUX PUMP SUBUNIT-RELATED"/>
    <property type="match status" value="1"/>
</dbReference>
<dbReference type="Proteomes" id="UP000295504">
    <property type="component" value="Unassembled WGS sequence"/>
</dbReference>
<dbReference type="AlphaFoldDB" id="A0A4R2TIT0"/>
<dbReference type="Pfam" id="PF06081">
    <property type="entry name" value="ArAE_1"/>
    <property type="match status" value="1"/>
</dbReference>
<gene>
    <name evidence="7" type="ORF">EDD79_101732</name>
</gene>
<dbReference type="RefSeq" id="WP_132848499.1">
    <property type="nucleotide sequence ID" value="NZ_CP058648.1"/>
</dbReference>
<keyword evidence="2" id="KW-1003">Cell membrane</keyword>
<evidence type="ECO:0000256" key="1">
    <source>
        <dbReference type="ARBA" id="ARBA00004651"/>
    </source>
</evidence>
<dbReference type="InterPro" id="IPR010343">
    <property type="entry name" value="ArAE_1"/>
</dbReference>
<protein>
    <submittedName>
        <fullName evidence="7">Aromatic acid exporter family member 1</fullName>
    </submittedName>
</protein>
<keyword evidence="3 6" id="KW-0812">Transmembrane</keyword>
<keyword evidence="4 6" id="KW-1133">Transmembrane helix</keyword>
<sequence length="338" mass="38031">MKIGLRTVKTGIAVSLSMLISIIFNAGNPFYVIVAAIIAMQPTVSDSWKMGLNRILGTFVGAIIGAAFAYTIPVNPVTTGIGVIVLIYILNRLKWSESIAIGTVVFIGIFLNGGTNHLEYALGRIFDTTIGIGVAVAVNYLIYPPTYDRKMISEINGASKFIWTYIYNIFEVYLDPQGNDVEGLDDEIRGIESVLNEARKFLELQIKEEKVLIYGKYKCNDLVSFINGAEEIYQNILNIDRIFQTGIKTEVISLIYEEFMQIKDIIKVLKEKETLILGSASETNEELYELLQQVNKAKSVLKFSEKINEYPTDDVVKILVLLYNLEEILKKFKLMKGY</sequence>
<evidence type="ECO:0000256" key="2">
    <source>
        <dbReference type="ARBA" id="ARBA00022475"/>
    </source>
</evidence>
<feature type="transmembrane region" description="Helical" evidence="6">
    <location>
        <begin position="121"/>
        <end position="143"/>
    </location>
</feature>
<evidence type="ECO:0000256" key="6">
    <source>
        <dbReference type="SAM" id="Phobius"/>
    </source>
</evidence>
<feature type="transmembrane region" description="Helical" evidence="6">
    <location>
        <begin position="97"/>
        <end position="115"/>
    </location>
</feature>
<comment type="caution">
    <text evidence="7">The sequence shown here is derived from an EMBL/GenBank/DDBJ whole genome shotgun (WGS) entry which is preliminary data.</text>
</comment>
<dbReference type="EMBL" id="SLYC01000017">
    <property type="protein sequence ID" value="TCQ02257.1"/>
    <property type="molecule type" value="Genomic_DNA"/>
</dbReference>
<organism evidence="7 8">
    <name type="scientific">Serpentinicella alkaliphila</name>
    <dbReference type="NCBI Taxonomy" id="1734049"/>
    <lineage>
        <taxon>Bacteria</taxon>
        <taxon>Bacillati</taxon>
        <taxon>Bacillota</taxon>
        <taxon>Clostridia</taxon>
        <taxon>Peptostreptococcales</taxon>
        <taxon>Natronincolaceae</taxon>
        <taxon>Serpentinicella</taxon>
    </lineage>
</organism>
<keyword evidence="5 6" id="KW-0472">Membrane</keyword>
<comment type="subcellular location">
    <subcellularLocation>
        <location evidence="1">Cell membrane</location>
        <topology evidence="1">Multi-pass membrane protein</topology>
    </subcellularLocation>
</comment>
<dbReference type="OrthoDB" id="1653617at2"/>
<evidence type="ECO:0000313" key="7">
    <source>
        <dbReference type="EMBL" id="TCQ02257.1"/>
    </source>
</evidence>
<feature type="transmembrane region" description="Helical" evidence="6">
    <location>
        <begin position="12"/>
        <end position="39"/>
    </location>
</feature>
<dbReference type="GO" id="GO:0005886">
    <property type="term" value="C:plasma membrane"/>
    <property type="evidence" value="ECO:0007669"/>
    <property type="project" value="UniProtKB-SubCell"/>
</dbReference>
<dbReference type="PANTHER" id="PTHR30509:SF9">
    <property type="entry name" value="MULTIDRUG RESISTANCE PROTEIN MDTO"/>
    <property type="match status" value="1"/>
</dbReference>